<feature type="chain" id="PRO_5004025822" description="FAS1 domain-containing protein" evidence="1">
    <location>
        <begin position="21"/>
        <end position="195"/>
    </location>
</feature>
<keyword evidence="1" id="KW-0732">Signal</keyword>
<dbReference type="PROSITE" id="PS51257">
    <property type="entry name" value="PROKAR_LIPOPROTEIN"/>
    <property type="match status" value="1"/>
</dbReference>
<gene>
    <name evidence="3" type="ORF">C725_0284</name>
</gene>
<dbReference type="InterPro" id="IPR036378">
    <property type="entry name" value="FAS1_dom_sf"/>
</dbReference>
<dbReference type="SUPFAM" id="SSF82153">
    <property type="entry name" value="FAS1 domain"/>
    <property type="match status" value="1"/>
</dbReference>
<dbReference type="RefSeq" id="WP_008599682.1">
    <property type="nucleotide sequence ID" value="NZ_AMRV01000001.1"/>
</dbReference>
<feature type="domain" description="FAS1" evidence="2">
    <location>
        <begin position="44"/>
        <end position="190"/>
    </location>
</feature>
<dbReference type="PROSITE" id="PS50213">
    <property type="entry name" value="FAS1"/>
    <property type="match status" value="1"/>
</dbReference>
<dbReference type="InterPro" id="IPR000782">
    <property type="entry name" value="FAS1_domain"/>
</dbReference>
<reference evidence="3 4" key="1">
    <citation type="journal article" date="2013" name="Genome Announc.">
        <title>Draft Genome Sequence of Strain JLT2015T, Belonging to the Family Sphingomonadaceae of the Alphaproteobacteria.</title>
        <authorList>
            <person name="Tang K."/>
            <person name="Liu K."/>
            <person name="Li S."/>
            <person name="Jiao N."/>
        </authorList>
    </citation>
    <scope>NUCLEOTIDE SEQUENCE [LARGE SCALE GENOMIC DNA]</scope>
    <source>
        <strain evidence="3 4">JLT2015</strain>
    </source>
</reference>
<dbReference type="OrthoDB" id="9800666at2"/>
<proteinExistence type="predicted"/>
<evidence type="ECO:0000256" key="1">
    <source>
        <dbReference type="SAM" id="SignalP"/>
    </source>
</evidence>
<dbReference type="PANTHER" id="PTHR10900:SF77">
    <property type="entry name" value="FI19380P1"/>
    <property type="match status" value="1"/>
</dbReference>
<dbReference type="InterPro" id="IPR050904">
    <property type="entry name" value="Adhesion/Biosynth-related"/>
</dbReference>
<comment type="caution">
    <text evidence="3">The sequence shown here is derived from an EMBL/GenBank/DDBJ whole genome shotgun (WGS) entry which is preliminary data.</text>
</comment>
<protein>
    <recommendedName>
        <fullName evidence="2">FAS1 domain-containing protein</fullName>
    </recommendedName>
</protein>
<evidence type="ECO:0000313" key="4">
    <source>
        <dbReference type="Proteomes" id="UP000011717"/>
    </source>
</evidence>
<evidence type="ECO:0000259" key="2">
    <source>
        <dbReference type="PROSITE" id="PS50213"/>
    </source>
</evidence>
<dbReference type="Gene3D" id="2.30.180.10">
    <property type="entry name" value="FAS1 domain"/>
    <property type="match status" value="1"/>
</dbReference>
<evidence type="ECO:0000313" key="3">
    <source>
        <dbReference type="EMBL" id="EMD84354.1"/>
    </source>
</evidence>
<keyword evidence="4" id="KW-1185">Reference proteome</keyword>
<name>M2TCX0_9SPHN</name>
<dbReference type="AlphaFoldDB" id="M2TCX0"/>
<dbReference type="GO" id="GO:0005615">
    <property type="term" value="C:extracellular space"/>
    <property type="evidence" value="ECO:0007669"/>
    <property type="project" value="TreeGrafter"/>
</dbReference>
<dbReference type="Proteomes" id="UP000011717">
    <property type="component" value="Unassembled WGS sequence"/>
</dbReference>
<sequence>MTKSILLAAALGAAAMTVSACDSGAPAANTETVQTEEAVEEPAGPQIMEVLASREDMGTLTQLLQQANLGPALEGAADVTLLAPTDEAFEKVEPSTLEFLSDPANAGTLRNVLGFHLLRSTMTAEALGASIDGGSQAEATMTTSNNYRLTARRNDDGDIVIVDENGNEARLVATDLEAVNGIVHVVDTVLMPPSG</sequence>
<organism evidence="3 4">
    <name type="scientific">Pacificimonas flava</name>
    <dbReference type="NCBI Taxonomy" id="1234595"/>
    <lineage>
        <taxon>Bacteria</taxon>
        <taxon>Pseudomonadati</taxon>
        <taxon>Pseudomonadota</taxon>
        <taxon>Alphaproteobacteria</taxon>
        <taxon>Sphingomonadales</taxon>
        <taxon>Sphingosinicellaceae</taxon>
        <taxon>Pacificimonas</taxon>
    </lineage>
</organism>
<feature type="signal peptide" evidence="1">
    <location>
        <begin position="1"/>
        <end position="20"/>
    </location>
</feature>
<dbReference type="SMART" id="SM00554">
    <property type="entry name" value="FAS1"/>
    <property type="match status" value="1"/>
</dbReference>
<dbReference type="EMBL" id="AMRV01000001">
    <property type="protein sequence ID" value="EMD84354.1"/>
    <property type="molecule type" value="Genomic_DNA"/>
</dbReference>
<dbReference type="PANTHER" id="PTHR10900">
    <property type="entry name" value="PERIOSTIN-RELATED"/>
    <property type="match status" value="1"/>
</dbReference>
<dbReference type="Pfam" id="PF02469">
    <property type="entry name" value="Fasciclin"/>
    <property type="match status" value="1"/>
</dbReference>
<accession>M2TCX0</accession>